<dbReference type="InterPro" id="IPR036388">
    <property type="entry name" value="WH-like_DNA-bd_sf"/>
</dbReference>
<dbReference type="SUPFAM" id="SSF46785">
    <property type="entry name" value="Winged helix' DNA-binding domain"/>
    <property type="match status" value="1"/>
</dbReference>
<dbReference type="CDD" id="cd00090">
    <property type="entry name" value="HTH_ARSR"/>
    <property type="match status" value="1"/>
</dbReference>
<dbReference type="Proteomes" id="UP000655287">
    <property type="component" value="Unassembled WGS sequence"/>
</dbReference>
<reference evidence="1" key="1">
    <citation type="submission" date="2021-01" db="EMBL/GenBank/DDBJ databases">
        <title>Whole genome shotgun sequence of Sphaerisporangium rufum NBRC 109079.</title>
        <authorList>
            <person name="Komaki H."/>
            <person name="Tamura T."/>
        </authorList>
    </citation>
    <scope>NUCLEOTIDE SEQUENCE</scope>
    <source>
        <strain evidence="1">NBRC 109079</strain>
    </source>
</reference>
<dbReference type="PANTHER" id="PTHR43132">
    <property type="entry name" value="ARSENICAL RESISTANCE OPERON REPRESSOR ARSR-RELATED"/>
    <property type="match status" value="1"/>
</dbReference>
<dbReference type="EMBL" id="BOOU01000015">
    <property type="protein sequence ID" value="GII76302.1"/>
    <property type="molecule type" value="Genomic_DNA"/>
</dbReference>
<comment type="caution">
    <text evidence="1">The sequence shown here is derived from an EMBL/GenBank/DDBJ whole genome shotgun (WGS) entry which is preliminary data.</text>
</comment>
<dbReference type="InterPro" id="IPR036390">
    <property type="entry name" value="WH_DNA-bd_sf"/>
</dbReference>
<evidence type="ECO:0000313" key="1">
    <source>
        <dbReference type="EMBL" id="GII76302.1"/>
    </source>
</evidence>
<evidence type="ECO:0008006" key="3">
    <source>
        <dbReference type="Google" id="ProtNLM"/>
    </source>
</evidence>
<proteinExistence type="predicted"/>
<dbReference type="InterPro" id="IPR051011">
    <property type="entry name" value="Metal_resp_trans_reg"/>
</dbReference>
<name>A0A919UZH2_9ACTN</name>
<sequence>MRTTLSVQCPQRVPVAVSLAPGLSMLALITDALGGRSRGAPESWRRLVRSVAVPRDTLVLRSLTAPGFTVAPDLVFPGVPTGDITIESQIELLRDLSGDVLLADLAQSFDGRTPPAHWQEAVDHPERWMRAYADLLDRVWGAMSEVWRRARPLIDREIERVAVAAARGATDAVLNDLHSGCMFRDGAFSFPDAEPGSFSIGSRRLVLMPMLSGRSALVSSLDGPEIVWIGYPLPVVGALTSAPARGRAKAAPLVLLLGEARATVLTALDRPRTMGRLAEITGNAPNAVTYHCDRLETAGLIERRRSGREVHVHRTDRGDALVGLLAT</sequence>
<accession>A0A919UZH2</accession>
<dbReference type="AlphaFoldDB" id="A0A919UZH2"/>
<keyword evidence="2" id="KW-1185">Reference proteome</keyword>
<dbReference type="PANTHER" id="PTHR43132:SF6">
    <property type="entry name" value="HTH-TYPE TRANSCRIPTIONAL REPRESSOR CZRA"/>
    <property type="match status" value="1"/>
</dbReference>
<organism evidence="1 2">
    <name type="scientific">Sphaerisporangium rufum</name>
    <dbReference type="NCBI Taxonomy" id="1381558"/>
    <lineage>
        <taxon>Bacteria</taxon>
        <taxon>Bacillati</taxon>
        <taxon>Actinomycetota</taxon>
        <taxon>Actinomycetes</taxon>
        <taxon>Streptosporangiales</taxon>
        <taxon>Streptosporangiaceae</taxon>
        <taxon>Sphaerisporangium</taxon>
    </lineage>
</organism>
<dbReference type="InterPro" id="IPR011991">
    <property type="entry name" value="ArsR-like_HTH"/>
</dbReference>
<dbReference type="RefSeq" id="WP_203982939.1">
    <property type="nucleotide sequence ID" value="NZ_BOOU01000015.1"/>
</dbReference>
<dbReference type="Gene3D" id="1.10.10.10">
    <property type="entry name" value="Winged helix-like DNA-binding domain superfamily/Winged helix DNA-binding domain"/>
    <property type="match status" value="1"/>
</dbReference>
<evidence type="ECO:0000313" key="2">
    <source>
        <dbReference type="Proteomes" id="UP000655287"/>
    </source>
</evidence>
<protein>
    <recommendedName>
        <fullName evidence="3">Helix-turn-helix domain-containing protein</fullName>
    </recommendedName>
</protein>
<gene>
    <name evidence="1" type="ORF">Sru01_12840</name>
</gene>